<protein>
    <submittedName>
        <fullName evidence="1">Uncharacterized protein</fullName>
    </submittedName>
</protein>
<keyword evidence="2" id="KW-1185">Reference proteome</keyword>
<comment type="caution">
    <text evidence="1">The sequence shown here is derived from an EMBL/GenBank/DDBJ whole genome shotgun (WGS) entry which is preliminary data.</text>
</comment>
<dbReference type="EMBL" id="JAQIZT010000015">
    <property type="protein sequence ID" value="KAJ6970010.1"/>
    <property type="molecule type" value="Genomic_DNA"/>
</dbReference>
<dbReference type="Proteomes" id="UP001164929">
    <property type="component" value="Chromosome 15"/>
</dbReference>
<accession>A0AAD6PX84</accession>
<reference evidence="1" key="1">
    <citation type="journal article" date="2023" name="Mol. Ecol. Resour.">
        <title>Chromosome-level genome assembly of a triploid poplar Populus alba 'Berolinensis'.</title>
        <authorList>
            <person name="Chen S."/>
            <person name="Yu Y."/>
            <person name="Wang X."/>
            <person name="Wang S."/>
            <person name="Zhang T."/>
            <person name="Zhou Y."/>
            <person name="He R."/>
            <person name="Meng N."/>
            <person name="Wang Y."/>
            <person name="Liu W."/>
            <person name="Liu Z."/>
            <person name="Liu J."/>
            <person name="Guo Q."/>
            <person name="Huang H."/>
            <person name="Sederoff R.R."/>
            <person name="Wang G."/>
            <person name="Qu G."/>
            <person name="Chen S."/>
        </authorList>
    </citation>
    <scope>NUCLEOTIDE SEQUENCE</scope>
    <source>
        <strain evidence="1">SC-2020</strain>
    </source>
</reference>
<sequence>MLTDGQSLGIGDVESLKMFPAEIREQVDREEENYAATCSLWNVNDVVWHALDSEGKSRGILAMCNNIYFKTKTIEYGGQWVALFGLHIQTSFKCAVVGVYGAYSIASHGFLWLELKTLDVFVVDFNETSTSGDKKMAS</sequence>
<name>A0AAD6PX84_9ROSI</name>
<proteinExistence type="predicted"/>
<gene>
    <name evidence="1" type="ORF">NC653_034546</name>
</gene>
<dbReference type="AlphaFoldDB" id="A0AAD6PX84"/>
<organism evidence="1 2">
    <name type="scientific">Populus alba x Populus x berolinensis</name>
    <dbReference type="NCBI Taxonomy" id="444605"/>
    <lineage>
        <taxon>Eukaryota</taxon>
        <taxon>Viridiplantae</taxon>
        <taxon>Streptophyta</taxon>
        <taxon>Embryophyta</taxon>
        <taxon>Tracheophyta</taxon>
        <taxon>Spermatophyta</taxon>
        <taxon>Magnoliopsida</taxon>
        <taxon>eudicotyledons</taxon>
        <taxon>Gunneridae</taxon>
        <taxon>Pentapetalae</taxon>
        <taxon>rosids</taxon>
        <taxon>fabids</taxon>
        <taxon>Malpighiales</taxon>
        <taxon>Salicaceae</taxon>
        <taxon>Saliceae</taxon>
        <taxon>Populus</taxon>
    </lineage>
</organism>
<evidence type="ECO:0000313" key="2">
    <source>
        <dbReference type="Proteomes" id="UP001164929"/>
    </source>
</evidence>
<evidence type="ECO:0000313" key="1">
    <source>
        <dbReference type="EMBL" id="KAJ6970010.1"/>
    </source>
</evidence>